<name>A0A3B0RAH4_9ZZZZ</name>
<organism evidence="1">
    <name type="scientific">hydrothermal vent metagenome</name>
    <dbReference type="NCBI Taxonomy" id="652676"/>
    <lineage>
        <taxon>unclassified sequences</taxon>
        <taxon>metagenomes</taxon>
        <taxon>ecological metagenomes</taxon>
    </lineage>
</organism>
<sequence>MSYIKGKIIAVLLVLLVFVGQTATADAMSCQMDTEISVAIDDTASTEHPECSIDDMGSYNLLADMDSSECCLEDCGCPVGNLVSAILFSSPQNDWAELTFQENGARPFLVVSHPPSTLFRPPIA</sequence>
<reference evidence="1" key="1">
    <citation type="submission" date="2018-06" db="EMBL/GenBank/DDBJ databases">
        <authorList>
            <person name="Zhirakovskaya E."/>
        </authorList>
    </citation>
    <scope>NUCLEOTIDE SEQUENCE</scope>
</reference>
<proteinExistence type="predicted"/>
<accession>A0A3B0RAH4</accession>
<gene>
    <name evidence="1" type="ORF">MNBD_ALPHA02-341</name>
</gene>
<dbReference type="EMBL" id="UOED01000045">
    <property type="protein sequence ID" value="VAV89292.1"/>
    <property type="molecule type" value="Genomic_DNA"/>
</dbReference>
<protein>
    <submittedName>
        <fullName evidence="1">Uncharacterized protein</fullName>
    </submittedName>
</protein>
<dbReference type="AlphaFoldDB" id="A0A3B0RAH4"/>
<evidence type="ECO:0000313" key="1">
    <source>
        <dbReference type="EMBL" id="VAV89292.1"/>
    </source>
</evidence>